<evidence type="ECO:0000313" key="3">
    <source>
        <dbReference type="EMBL" id="CKT08050.1"/>
    </source>
</evidence>
<dbReference type="AlphaFoldDB" id="A0A0T9EEL0"/>
<evidence type="ECO:0000313" key="1">
    <source>
        <dbReference type="EMBL" id="CFE46434.1"/>
    </source>
</evidence>
<dbReference type="Proteomes" id="UP000049023">
    <property type="component" value="Unassembled WGS sequence"/>
</dbReference>
<dbReference type="EMBL" id="CSAD01000532">
    <property type="protein sequence ID" value="COW11843.1"/>
    <property type="molecule type" value="Genomic_DNA"/>
</dbReference>
<organism evidence="6 7">
    <name type="scientific">Mycobacterium tuberculosis</name>
    <dbReference type="NCBI Taxonomy" id="1773"/>
    <lineage>
        <taxon>Bacteria</taxon>
        <taxon>Bacillati</taxon>
        <taxon>Actinomycetota</taxon>
        <taxon>Actinomycetes</taxon>
        <taxon>Mycobacteriales</taxon>
        <taxon>Mycobacteriaceae</taxon>
        <taxon>Mycobacterium</taxon>
        <taxon>Mycobacterium tuberculosis complex</taxon>
    </lineage>
</organism>
<evidence type="ECO:0000313" key="6">
    <source>
        <dbReference type="EMBL" id="COW41836.1"/>
    </source>
</evidence>
<reference evidence="7 8" key="2">
    <citation type="submission" date="2015-03" db="EMBL/GenBank/DDBJ databases">
        <authorList>
            <consortium name="Pathogen Informatics"/>
        </authorList>
    </citation>
    <scope>NUCLEOTIDE SEQUENCE [LARGE SCALE GENOMIC DNA]</scope>
    <source>
        <strain evidence="3 12">Bir 187</strain>
        <strain evidence="2 10">C09601061</strain>
        <strain evidence="4 8">D00501624</strain>
        <strain evidence="5 9">G09801536</strain>
        <strain evidence="1 11">H09601792</strain>
        <strain evidence="7">K00500041</strain>
    </source>
</reference>
<protein>
    <submittedName>
        <fullName evidence="6">Uncharacterized protein</fullName>
    </submittedName>
</protein>
<dbReference type="EMBL" id="CQQC01000758">
    <property type="protein sequence ID" value="CNV39099.1"/>
    <property type="molecule type" value="Genomic_DNA"/>
</dbReference>
<dbReference type="Proteomes" id="UP000046947">
    <property type="component" value="Unassembled WGS sequence"/>
</dbReference>
<evidence type="ECO:0000313" key="8">
    <source>
        <dbReference type="Proteomes" id="UP000039217"/>
    </source>
</evidence>
<dbReference type="Proteomes" id="UP000038802">
    <property type="component" value="Unassembled WGS sequence"/>
</dbReference>
<evidence type="ECO:0000313" key="12">
    <source>
        <dbReference type="Proteomes" id="UP000049023"/>
    </source>
</evidence>
<evidence type="ECO:0000313" key="11">
    <source>
        <dbReference type="Proteomes" id="UP000046947"/>
    </source>
</evidence>
<dbReference type="EMBL" id="CSAE01000512">
    <property type="protein sequence ID" value="COW41836.1"/>
    <property type="molecule type" value="Genomic_DNA"/>
</dbReference>
<evidence type="ECO:0000313" key="4">
    <source>
        <dbReference type="EMBL" id="CNV39099.1"/>
    </source>
</evidence>
<evidence type="ECO:0000313" key="2">
    <source>
        <dbReference type="EMBL" id="CFR82127.1"/>
    </source>
</evidence>
<evidence type="ECO:0000313" key="5">
    <source>
        <dbReference type="EMBL" id="COW11843.1"/>
    </source>
</evidence>
<evidence type="ECO:0000313" key="10">
    <source>
        <dbReference type="Proteomes" id="UP000046680"/>
    </source>
</evidence>
<dbReference type="Proteomes" id="UP000045842">
    <property type="component" value="Unassembled WGS sequence"/>
</dbReference>
<evidence type="ECO:0000313" key="7">
    <source>
        <dbReference type="Proteomes" id="UP000038802"/>
    </source>
</evidence>
<name>A0A0T9EEL0_MYCTX</name>
<accession>A0A0T9EEL0</accession>
<dbReference type="Proteomes" id="UP000039217">
    <property type="component" value="Unassembled WGS sequence"/>
</dbReference>
<gene>
    <name evidence="2" type="ORF">ERS007657_02016</name>
    <name evidence="4" type="ORF">ERS007661_02248</name>
    <name evidence="5" type="ORF">ERS007679_03167</name>
    <name evidence="1" type="ORF">ERS007688_00172</name>
    <name evidence="6" type="ORF">ERS007703_03613</name>
    <name evidence="3" type="ORF">ERS027661_03909</name>
</gene>
<dbReference type="EMBL" id="CGCX01000708">
    <property type="protein sequence ID" value="CFR82127.1"/>
    <property type="molecule type" value="Genomic_DNA"/>
</dbReference>
<proteinExistence type="predicted"/>
<sequence length="108" mass="11633">MATILVTTGRPTVNVPVLSNTMASTRPACSRWDPPLIRMPRRAPLPIAALIAVGVDSPTAHGHAINNMVIARRTSPVISNAMAETMNEVGTKRREKFSPTVWMGARSS</sequence>
<evidence type="ECO:0000313" key="9">
    <source>
        <dbReference type="Proteomes" id="UP000045842"/>
    </source>
</evidence>
<dbReference type="Proteomes" id="UP000046680">
    <property type="component" value="Unassembled WGS sequence"/>
</dbReference>
<reference evidence="6" key="1">
    <citation type="submission" date="2015-03" db="EMBL/GenBank/DDBJ databases">
        <authorList>
            <person name="Murphy D."/>
        </authorList>
    </citation>
    <scope>NUCLEOTIDE SEQUENCE [LARGE SCALE GENOMIC DNA]</scope>
    <source>
        <strain evidence="6">K00500041</strain>
    </source>
</reference>
<dbReference type="EMBL" id="CNFU01001140">
    <property type="protein sequence ID" value="CKT08050.1"/>
    <property type="molecule type" value="Genomic_DNA"/>
</dbReference>
<dbReference type="EMBL" id="CFOH01000013">
    <property type="protein sequence ID" value="CFE46434.1"/>
    <property type="molecule type" value="Genomic_DNA"/>
</dbReference>